<accession>A0A2U1PCH0</accession>
<name>A0A2U1PCH0_ARTAN</name>
<evidence type="ECO:0000313" key="1">
    <source>
        <dbReference type="EMBL" id="PWA83452.1"/>
    </source>
</evidence>
<comment type="caution">
    <text evidence="1">The sequence shown here is derived from an EMBL/GenBank/DDBJ whole genome shotgun (WGS) entry which is preliminary data.</text>
</comment>
<dbReference type="InterPro" id="IPR013283">
    <property type="entry name" value="RLI1"/>
</dbReference>
<dbReference type="Gene3D" id="3.40.50.300">
    <property type="entry name" value="P-loop containing nucleotide triphosphate hydrolases"/>
    <property type="match status" value="1"/>
</dbReference>
<dbReference type="InterPro" id="IPR027417">
    <property type="entry name" value="P-loop_NTPase"/>
</dbReference>
<reference evidence="1 2" key="1">
    <citation type="journal article" date="2018" name="Mol. Plant">
        <title>The genome of Artemisia annua provides insight into the evolution of Asteraceae family and artemisinin biosynthesis.</title>
        <authorList>
            <person name="Shen Q."/>
            <person name="Zhang L."/>
            <person name="Liao Z."/>
            <person name="Wang S."/>
            <person name="Yan T."/>
            <person name="Shi P."/>
            <person name="Liu M."/>
            <person name="Fu X."/>
            <person name="Pan Q."/>
            <person name="Wang Y."/>
            <person name="Lv Z."/>
            <person name="Lu X."/>
            <person name="Zhang F."/>
            <person name="Jiang W."/>
            <person name="Ma Y."/>
            <person name="Chen M."/>
            <person name="Hao X."/>
            <person name="Li L."/>
            <person name="Tang Y."/>
            <person name="Lv G."/>
            <person name="Zhou Y."/>
            <person name="Sun X."/>
            <person name="Brodelius P.E."/>
            <person name="Rose J.K.C."/>
            <person name="Tang K."/>
        </authorList>
    </citation>
    <scope>NUCLEOTIDE SEQUENCE [LARGE SCALE GENOMIC DNA]</scope>
    <source>
        <strain evidence="2">cv. Huhao1</strain>
        <tissue evidence="1">Leaf</tissue>
    </source>
</reference>
<evidence type="ECO:0000313" key="2">
    <source>
        <dbReference type="Proteomes" id="UP000245207"/>
    </source>
</evidence>
<sequence>MDERVMDLSDADLRKVALALCLAKDAPIYLLDEPTKHLDSEERACASQVIKNFIKLTRKTAFVVERDVATARYLADKVIVFDGTPSVDCVASAPMNCN</sequence>
<dbReference type="EMBL" id="PKPP01001348">
    <property type="protein sequence ID" value="PWA83452.1"/>
    <property type="molecule type" value="Genomic_DNA"/>
</dbReference>
<keyword evidence="2" id="KW-1185">Reference proteome</keyword>
<dbReference type="STRING" id="35608.A0A2U1PCH0"/>
<dbReference type="Proteomes" id="UP000245207">
    <property type="component" value="Unassembled WGS sequence"/>
</dbReference>
<gene>
    <name evidence="1" type="ORF">CTI12_AA079430</name>
</gene>
<dbReference type="OrthoDB" id="1638267at2759"/>
<dbReference type="SUPFAM" id="SSF52540">
    <property type="entry name" value="P-loop containing nucleoside triphosphate hydrolases"/>
    <property type="match status" value="1"/>
</dbReference>
<organism evidence="1 2">
    <name type="scientific">Artemisia annua</name>
    <name type="common">Sweet wormwood</name>
    <dbReference type="NCBI Taxonomy" id="35608"/>
    <lineage>
        <taxon>Eukaryota</taxon>
        <taxon>Viridiplantae</taxon>
        <taxon>Streptophyta</taxon>
        <taxon>Embryophyta</taxon>
        <taxon>Tracheophyta</taxon>
        <taxon>Spermatophyta</taxon>
        <taxon>Magnoliopsida</taxon>
        <taxon>eudicotyledons</taxon>
        <taxon>Gunneridae</taxon>
        <taxon>Pentapetalae</taxon>
        <taxon>asterids</taxon>
        <taxon>campanulids</taxon>
        <taxon>Asterales</taxon>
        <taxon>Asteraceae</taxon>
        <taxon>Asteroideae</taxon>
        <taxon>Anthemideae</taxon>
        <taxon>Artemisiinae</taxon>
        <taxon>Artemisia</taxon>
    </lineage>
</organism>
<dbReference type="AlphaFoldDB" id="A0A2U1PCH0"/>
<protein>
    <submittedName>
        <fullName evidence="1">RNase L inhibitor protein</fullName>
    </submittedName>
</protein>
<dbReference type="PANTHER" id="PTHR19248">
    <property type="entry name" value="ATP-BINDING TRANSPORT PROTEIN-RELATED"/>
    <property type="match status" value="1"/>
</dbReference>
<proteinExistence type="predicted"/>